<gene>
    <name evidence="8" type="primary">xerD_2</name>
    <name evidence="8" type="ORF">Mal33_22220</name>
</gene>
<dbReference type="PROSITE" id="PS51898">
    <property type="entry name" value="TYR_RECOMBINASE"/>
    <property type="match status" value="1"/>
</dbReference>
<dbReference type="RefSeq" id="WP_145284434.1">
    <property type="nucleotide sequence ID" value="NZ_CP036318.1"/>
</dbReference>
<dbReference type="InterPro" id="IPR044068">
    <property type="entry name" value="CB"/>
</dbReference>
<evidence type="ECO:0000259" key="7">
    <source>
        <dbReference type="PROSITE" id="PS51900"/>
    </source>
</evidence>
<evidence type="ECO:0000256" key="5">
    <source>
        <dbReference type="PROSITE-ProRule" id="PRU01248"/>
    </source>
</evidence>
<dbReference type="PANTHER" id="PTHR30349:SF81">
    <property type="entry name" value="TYROSINE RECOMBINASE XERC"/>
    <property type="match status" value="1"/>
</dbReference>
<name>A0A518IT35_9BACT</name>
<dbReference type="AlphaFoldDB" id="A0A518IT35"/>
<evidence type="ECO:0000256" key="2">
    <source>
        <dbReference type="ARBA" id="ARBA00022908"/>
    </source>
</evidence>
<keyword evidence="9" id="KW-1185">Reference proteome</keyword>
<sequence>MNDNQSEKCSELSTTTHIILRSPDSTTGQIIEQADNDDQLIELWLHGRPKNTQRGYRKEVDRFSENVNKQLRALKLIDLQAFADHLGQSLKPSSVHRAINAVKSLLAFGHRLGYLQFDVGRALKLQGFRDELSERIISETEVLRIISLEPNPRNRAILLTFYAGGFRVSEICALKWRHMQDRDSTGQITVFAKGEKTRSVLMPKSVWDTLMTLRGEASPEAPVFRSRKKGHLCESAVWRVVKKATKRAGIPKEVSCHWFRHAHASHSLDRGAPIHLVQATLGHSSVATTGRYLHARPSDSSGNFLPLG</sequence>
<proteinExistence type="predicted"/>
<organism evidence="8 9">
    <name type="scientific">Rosistilla oblonga</name>
    <dbReference type="NCBI Taxonomy" id="2527990"/>
    <lineage>
        <taxon>Bacteria</taxon>
        <taxon>Pseudomonadati</taxon>
        <taxon>Planctomycetota</taxon>
        <taxon>Planctomycetia</taxon>
        <taxon>Pirellulales</taxon>
        <taxon>Pirellulaceae</taxon>
        <taxon>Rosistilla</taxon>
    </lineage>
</organism>
<dbReference type="PANTHER" id="PTHR30349">
    <property type="entry name" value="PHAGE INTEGRASE-RELATED"/>
    <property type="match status" value="1"/>
</dbReference>
<keyword evidence="1" id="KW-0159">Chromosome partition</keyword>
<dbReference type="InterPro" id="IPR002104">
    <property type="entry name" value="Integrase_catalytic"/>
</dbReference>
<evidence type="ECO:0000256" key="4">
    <source>
        <dbReference type="ARBA" id="ARBA00023172"/>
    </source>
</evidence>
<dbReference type="GO" id="GO:0015074">
    <property type="term" value="P:DNA integration"/>
    <property type="evidence" value="ECO:0007669"/>
    <property type="project" value="UniProtKB-KW"/>
</dbReference>
<dbReference type="Pfam" id="PF00589">
    <property type="entry name" value="Phage_integrase"/>
    <property type="match status" value="1"/>
</dbReference>
<evidence type="ECO:0000259" key="6">
    <source>
        <dbReference type="PROSITE" id="PS51898"/>
    </source>
</evidence>
<dbReference type="Gene3D" id="1.10.443.10">
    <property type="entry name" value="Intergrase catalytic core"/>
    <property type="match status" value="1"/>
</dbReference>
<keyword evidence="3 5" id="KW-0238">DNA-binding</keyword>
<protein>
    <submittedName>
        <fullName evidence="8">Tyrosine recombinase XerD</fullName>
    </submittedName>
</protein>
<feature type="domain" description="Tyr recombinase" evidence="6">
    <location>
        <begin position="131"/>
        <end position="305"/>
    </location>
</feature>
<reference evidence="8 9" key="1">
    <citation type="submission" date="2019-02" db="EMBL/GenBank/DDBJ databases">
        <title>Deep-cultivation of Planctomycetes and their phenomic and genomic characterization uncovers novel biology.</title>
        <authorList>
            <person name="Wiegand S."/>
            <person name="Jogler M."/>
            <person name="Boedeker C."/>
            <person name="Pinto D."/>
            <person name="Vollmers J."/>
            <person name="Rivas-Marin E."/>
            <person name="Kohn T."/>
            <person name="Peeters S.H."/>
            <person name="Heuer A."/>
            <person name="Rast P."/>
            <person name="Oberbeckmann S."/>
            <person name="Bunk B."/>
            <person name="Jeske O."/>
            <person name="Meyerdierks A."/>
            <person name="Storesund J.E."/>
            <person name="Kallscheuer N."/>
            <person name="Luecker S."/>
            <person name="Lage O.M."/>
            <person name="Pohl T."/>
            <person name="Merkel B.J."/>
            <person name="Hornburger P."/>
            <person name="Mueller R.-W."/>
            <person name="Bruemmer F."/>
            <person name="Labrenz M."/>
            <person name="Spormann A.M."/>
            <person name="Op den Camp H."/>
            <person name="Overmann J."/>
            <person name="Amann R."/>
            <person name="Jetten M.S.M."/>
            <person name="Mascher T."/>
            <person name="Medema M.H."/>
            <person name="Devos D.P."/>
            <person name="Kaster A.-K."/>
            <person name="Ovreas L."/>
            <person name="Rohde M."/>
            <person name="Galperin M.Y."/>
            <person name="Jogler C."/>
        </authorList>
    </citation>
    <scope>NUCLEOTIDE SEQUENCE [LARGE SCALE GENOMIC DNA]</scope>
    <source>
        <strain evidence="8 9">Mal33</strain>
    </source>
</reference>
<accession>A0A518IT35</accession>
<keyword evidence="2" id="KW-0229">DNA integration</keyword>
<dbReference type="GO" id="GO:0003677">
    <property type="term" value="F:DNA binding"/>
    <property type="evidence" value="ECO:0007669"/>
    <property type="project" value="UniProtKB-UniRule"/>
</dbReference>
<dbReference type="InterPro" id="IPR050090">
    <property type="entry name" value="Tyrosine_recombinase_XerCD"/>
</dbReference>
<dbReference type="Gene3D" id="1.10.150.130">
    <property type="match status" value="1"/>
</dbReference>
<evidence type="ECO:0000313" key="8">
    <source>
        <dbReference type="EMBL" id="QDV56240.1"/>
    </source>
</evidence>
<evidence type="ECO:0000313" key="9">
    <source>
        <dbReference type="Proteomes" id="UP000316770"/>
    </source>
</evidence>
<feature type="domain" description="Core-binding (CB)" evidence="7">
    <location>
        <begin position="35"/>
        <end position="110"/>
    </location>
</feature>
<evidence type="ECO:0000256" key="3">
    <source>
        <dbReference type="ARBA" id="ARBA00023125"/>
    </source>
</evidence>
<dbReference type="InterPro" id="IPR010998">
    <property type="entry name" value="Integrase_recombinase_N"/>
</dbReference>
<dbReference type="GO" id="GO:0007059">
    <property type="term" value="P:chromosome segregation"/>
    <property type="evidence" value="ECO:0007669"/>
    <property type="project" value="UniProtKB-KW"/>
</dbReference>
<evidence type="ECO:0000256" key="1">
    <source>
        <dbReference type="ARBA" id="ARBA00022829"/>
    </source>
</evidence>
<dbReference type="GO" id="GO:0006310">
    <property type="term" value="P:DNA recombination"/>
    <property type="evidence" value="ECO:0007669"/>
    <property type="project" value="UniProtKB-KW"/>
</dbReference>
<dbReference type="SUPFAM" id="SSF56349">
    <property type="entry name" value="DNA breaking-rejoining enzymes"/>
    <property type="match status" value="1"/>
</dbReference>
<dbReference type="Pfam" id="PF02899">
    <property type="entry name" value="Phage_int_SAM_1"/>
    <property type="match status" value="1"/>
</dbReference>
<dbReference type="Proteomes" id="UP000316770">
    <property type="component" value="Chromosome"/>
</dbReference>
<dbReference type="EMBL" id="CP036318">
    <property type="protein sequence ID" value="QDV56240.1"/>
    <property type="molecule type" value="Genomic_DNA"/>
</dbReference>
<keyword evidence="4" id="KW-0233">DNA recombination</keyword>
<dbReference type="PROSITE" id="PS51900">
    <property type="entry name" value="CB"/>
    <property type="match status" value="1"/>
</dbReference>
<dbReference type="InterPro" id="IPR011010">
    <property type="entry name" value="DNA_brk_join_enz"/>
</dbReference>
<dbReference type="InterPro" id="IPR004107">
    <property type="entry name" value="Integrase_SAM-like_N"/>
</dbReference>
<dbReference type="InterPro" id="IPR013762">
    <property type="entry name" value="Integrase-like_cat_sf"/>
</dbReference>